<dbReference type="GO" id="GO:0005886">
    <property type="term" value="C:plasma membrane"/>
    <property type="evidence" value="ECO:0007669"/>
    <property type="project" value="UniProtKB-SubCell"/>
</dbReference>
<dbReference type="Pfam" id="PF03626">
    <property type="entry name" value="COX4_pro"/>
    <property type="match status" value="1"/>
</dbReference>
<dbReference type="HOGENOM" id="CLU_148653_0_0_0"/>
<dbReference type="Proteomes" id="UP000006860">
    <property type="component" value="Chromosome"/>
</dbReference>
<keyword evidence="3 6" id="KW-0812">Transmembrane</keyword>
<comment type="subcellular location">
    <subcellularLocation>
        <location evidence="1">Cell membrane</location>
        <topology evidence="1">Multi-pass membrane protein</topology>
    </subcellularLocation>
</comment>
<dbReference type="eggNOG" id="ENOG50338KI">
    <property type="taxonomic scope" value="Bacteria"/>
</dbReference>
<organism evidence="7 8">
    <name type="scientific">Rubinisphaera brasiliensis (strain ATCC 49424 / DSM 5305 / JCM 21570 / IAM 15109 / NBRC 103401 / IFAM 1448)</name>
    <name type="common">Planctomyces brasiliensis</name>
    <dbReference type="NCBI Taxonomy" id="756272"/>
    <lineage>
        <taxon>Bacteria</taxon>
        <taxon>Pseudomonadati</taxon>
        <taxon>Planctomycetota</taxon>
        <taxon>Planctomycetia</taxon>
        <taxon>Planctomycetales</taxon>
        <taxon>Planctomycetaceae</taxon>
        <taxon>Rubinisphaera</taxon>
    </lineage>
</organism>
<feature type="transmembrane region" description="Helical" evidence="6">
    <location>
        <begin position="20"/>
        <end position="39"/>
    </location>
</feature>
<keyword evidence="5 6" id="KW-0472">Membrane</keyword>
<protein>
    <submittedName>
        <fullName evidence="7">Caa(3)-type oxidase, subunit IV</fullName>
    </submittedName>
</protein>
<keyword evidence="2" id="KW-1003">Cell membrane</keyword>
<dbReference type="RefSeq" id="WP_013630951.1">
    <property type="nucleotide sequence ID" value="NC_015174.1"/>
</dbReference>
<evidence type="ECO:0000313" key="7">
    <source>
        <dbReference type="EMBL" id="ADY62247.1"/>
    </source>
</evidence>
<reference evidence="8" key="1">
    <citation type="submission" date="2011-02" db="EMBL/GenBank/DDBJ databases">
        <title>The complete genome of Planctomyces brasiliensis DSM 5305.</title>
        <authorList>
            <person name="Lucas S."/>
            <person name="Copeland A."/>
            <person name="Lapidus A."/>
            <person name="Bruce D."/>
            <person name="Goodwin L."/>
            <person name="Pitluck S."/>
            <person name="Kyrpides N."/>
            <person name="Mavromatis K."/>
            <person name="Pagani I."/>
            <person name="Ivanova N."/>
            <person name="Ovchinnikova G."/>
            <person name="Lu M."/>
            <person name="Detter J.C."/>
            <person name="Han C."/>
            <person name="Land M."/>
            <person name="Hauser L."/>
            <person name="Markowitz V."/>
            <person name="Cheng J.-F."/>
            <person name="Hugenholtz P."/>
            <person name="Woyke T."/>
            <person name="Wu D."/>
            <person name="Tindall B."/>
            <person name="Pomrenke H.G."/>
            <person name="Brambilla E."/>
            <person name="Klenk H.-P."/>
            <person name="Eisen J.A."/>
        </authorList>
    </citation>
    <scope>NUCLEOTIDE SEQUENCE [LARGE SCALE GENOMIC DNA]</scope>
    <source>
        <strain evidence="8">ATCC 49424 / DSM 5305 / JCM 21570 / NBRC 103401 / IFAM 1448</strain>
    </source>
</reference>
<accession>F0SPD9</accession>
<gene>
    <name evidence="7" type="ordered locus">Plabr_4676</name>
</gene>
<dbReference type="KEGG" id="pbs:Plabr_4676"/>
<evidence type="ECO:0000313" key="8">
    <source>
        <dbReference type="Proteomes" id="UP000006860"/>
    </source>
</evidence>
<dbReference type="AlphaFoldDB" id="F0SPD9"/>
<dbReference type="STRING" id="756272.Plabr_4676"/>
<dbReference type="InterPro" id="IPR011743">
    <property type="entry name" value="Caa3_sub_IV"/>
</dbReference>
<sequence length="118" mass="13175">MTEAHEDHNHGFAHAMSPVILLGVFGALIFLTVVTVFLARNPIIPPGFDIIIAMTIATIKASLVVLFFMHLIHDKGLNAIMFIFSFVFVALFLVFTISDSDQYQHRISDHEMSTEATQ</sequence>
<dbReference type="InterPro" id="IPR005171">
    <property type="entry name" value="Cyt_c_oxidase_su4_prok"/>
</dbReference>
<keyword evidence="8" id="KW-1185">Reference proteome</keyword>
<keyword evidence="4 6" id="KW-1133">Transmembrane helix</keyword>
<evidence type="ECO:0000256" key="3">
    <source>
        <dbReference type="ARBA" id="ARBA00022692"/>
    </source>
</evidence>
<dbReference type="NCBIfam" id="TIGR02229">
    <property type="entry name" value="caa3_sub_IV"/>
    <property type="match status" value="1"/>
</dbReference>
<name>F0SPD9_RUBBR</name>
<evidence type="ECO:0000256" key="5">
    <source>
        <dbReference type="ARBA" id="ARBA00023136"/>
    </source>
</evidence>
<feature type="transmembrane region" description="Helical" evidence="6">
    <location>
        <begin position="51"/>
        <end position="73"/>
    </location>
</feature>
<evidence type="ECO:0000256" key="2">
    <source>
        <dbReference type="ARBA" id="ARBA00022475"/>
    </source>
</evidence>
<feature type="transmembrane region" description="Helical" evidence="6">
    <location>
        <begin position="79"/>
        <end position="97"/>
    </location>
</feature>
<dbReference type="EMBL" id="CP002546">
    <property type="protein sequence ID" value="ADY62247.1"/>
    <property type="molecule type" value="Genomic_DNA"/>
</dbReference>
<dbReference type="OrthoDB" id="282123at2"/>
<evidence type="ECO:0000256" key="1">
    <source>
        <dbReference type="ARBA" id="ARBA00004651"/>
    </source>
</evidence>
<evidence type="ECO:0000256" key="4">
    <source>
        <dbReference type="ARBA" id="ARBA00022989"/>
    </source>
</evidence>
<evidence type="ECO:0000256" key="6">
    <source>
        <dbReference type="SAM" id="Phobius"/>
    </source>
</evidence>
<proteinExistence type="predicted"/>